<keyword evidence="1" id="KW-0175">Coiled coil</keyword>
<evidence type="ECO:0000256" key="1">
    <source>
        <dbReference type="SAM" id="Coils"/>
    </source>
</evidence>
<evidence type="ECO:0000313" key="2">
    <source>
        <dbReference type="EMBL" id="MDK3074156.1"/>
    </source>
</evidence>
<sequence>MTTDKPDLGGIDDVTVLSELYADMVQGWISAFQRPGDDAGGDVETDFGRDVMELLARAQIAWLNSGLRYGRQISDLMLAHKGDLGDFAEALKPPADGPPDRLDLRQTAMIDTARRLLQQVADASLSEAEALRAELLKIEAELRSLQNAGADAGPRRNVRIKR</sequence>
<accession>A0ABT7FG87</accession>
<reference evidence="2 3" key="1">
    <citation type="submission" date="2023-05" db="EMBL/GenBank/DDBJ databases">
        <title>Sedimentitalea sp. nov. JM2-8.</title>
        <authorList>
            <person name="Huang J."/>
        </authorList>
    </citation>
    <scope>NUCLEOTIDE SEQUENCE [LARGE SCALE GENOMIC DNA]</scope>
    <source>
        <strain evidence="2 3">JM2-8</strain>
    </source>
</reference>
<protein>
    <recommendedName>
        <fullName evidence="4">Poly(3-hydroxyalkanoate) polymerase subunit PhaE</fullName>
    </recommendedName>
</protein>
<name>A0ABT7FG87_9RHOB</name>
<evidence type="ECO:0000313" key="3">
    <source>
        <dbReference type="Proteomes" id="UP001227126"/>
    </source>
</evidence>
<keyword evidence="3" id="KW-1185">Reference proteome</keyword>
<dbReference type="EMBL" id="JASNJE010000016">
    <property type="protein sequence ID" value="MDK3074156.1"/>
    <property type="molecule type" value="Genomic_DNA"/>
</dbReference>
<proteinExistence type="predicted"/>
<organism evidence="2 3">
    <name type="scientific">Sedimentitalea xiamensis</name>
    <dbReference type="NCBI Taxonomy" id="3050037"/>
    <lineage>
        <taxon>Bacteria</taxon>
        <taxon>Pseudomonadati</taxon>
        <taxon>Pseudomonadota</taxon>
        <taxon>Alphaproteobacteria</taxon>
        <taxon>Rhodobacterales</taxon>
        <taxon>Paracoccaceae</taxon>
        <taxon>Sedimentitalea</taxon>
    </lineage>
</organism>
<evidence type="ECO:0008006" key="4">
    <source>
        <dbReference type="Google" id="ProtNLM"/>
    </source>
</evidence>
<gene>
    <name evidence="2" type="ORF">QO034_13630</name>
</gene>
<dbReference type="Proteomes" id="UP001227126">
    <property type="component" value="Unassembled WGS sequence"/>
</dbReference>
<feature type="coiled-coil region" evidence="1">
    <location>
        <begin position="121"/>
        <end position="148"/>
    </location>
</feature>
<comment type="caution">
    <text evidence="2">The sequence shown here is derived from an EMBL/GenBank/DDBJ whole genome shotgun (WGS) entry which is preliminary data.</text>
</comment>
<dbReference type="RefSeq" id="WP_284486090.1">
    <property type="nucleotide sequence ID" value="NZ_JASNJE010000016.1"/>
</dbReference>